<dbReference type="EMBL" id="JALANJ010000003">
    <property type="protein sequence ID" value="MCY8119623.1"/>
    <property type="molecule type" value="Genomic_DNA"/>
</dbReference>
<dbReference type="AlphaFoldDB" id="A0A9Q4DMG9"/>
<sequence>MPYIDSTPKESLLKFEEDNLQDVFGKMLTENGWVKARSFYKAVVDARAYVSGTSKANYAIAKHDIFRNADGKLLGFATIAQFYLSYLTDKTDPIRRINDEQDPKDLNFGRTPSWEEWVKQKFAEASSKTNLYFYMLEKLPNSNYASDDSIVSIITAPGMGGTAYNLSRDNDRINWYEWWYGYSSEDSVNDPEGSDMEFDGHYTSASPYHVIRSALDIEVFGTEFSRGPESTSLELAITKADPRVMQSPMVKTTLRAQFLEHINNPIWHTNWWTDSEIRVRGYVDSRTVFLILQADNAPAWESNLVPTIPLYFGRINSTDGEGDEGYALFGGTVPPASKVTGANEATSLARDITSESTQILVNDGEKLPEAPTYLIIGNKGTGEIVKLLQKSGNLLLVERAQQGTTARAINTKNTIVQRLTTNSQNADNETIVSTFDFDDPGSKVGETIQPLLKLYPHHPSNGVDSVMVSRSRFGARYQAHYLSWSAPPNQLPPTKMTDRNRKYPRAYESMENTKNYKYQFNASRYSNKIHSSRIAIVHPEEGVRGYLDKAIGFNAQSVNAANLRVRKTNCPEKIYEMYRYLSIGAVSPLTKVPATPFRPVGLGIYAEDYNPNAVPHDIENDVTPPDEVIITKASSPQAQTIDLEYTLPTDADLSYINIYVDGSLYAKGITGTNQYRVTGLTTGFSPEIKITTVDLAGNESVGVVAPTVTVA</sequence>
<dbReference type="InterPro" id="IPR013783">
    <property type="entry name" value="Ig-like_fold"/>
</dbReference>
<dbReference type="Proteomes" id="UP001070352">
    <property type="component" value="Unassembled WGS sequence"/>
</dbReference>
<reference evidence="1" key="1">
    <citation type="submission" date="2022-02" db="EMBL/GenBank/DDBJ databases">
        <title>Crop Bioprotection Bacillus Genome Sequencing.</title>
        <authorList>
            <person name="Dunlap C."/>
        </authorList>
    </citation>
    <scope>NUCLEOTIDE SEQUENCE</scope>
    <source>
        <strain evidence="1">M18B4</strain>
    </source>
</reference>
<name>A0A9Q4DMG9_BACSC</name>
<evidence type="ECO:0000313" key="1">
    <source>
        <dbReference type="EMBL" id="MCY8119623.1"/>
    </source>
</evidence>
<protein>
    <submittedName>
        <fullName evidence="1">Uncharacterized protein</fullName>
    </submittedName>
</protein>
<accession>A0A9Q4DMG9</accession>
<evidence type="ECO:0000313" key="2">
    <source>
        <dbReference type="Proteomes" id="UP001070352"/>
    </source>
</evidence>
<dbReference type="Gene3D" id="2.60.40.10">
    <property type="entry name" value="Immunoglobulins"/>
    <property type="match status" value="1"/>
</dbReference>
<proteinExistence type="predicted"/>
<gene>
    <name evidence="1" type="ORF">MOC45_03215</name>
</gene>
<organism evidence="1 2">
    <name type="scientific">Bacillus spizizenii</name>
    <name type="common">Bacillus subtilis subsp. spizizenii</name>
    <dbReference type="NCBI Taxonomy" id="96241"/>
    <lineage>
        <taxon>Bacteria</taxon>
        <taxon>Bacillati</taxon>
        <taxon>Bacillota</taxon>
        <taxon>Bacilli</taxon>
        <taxon>Bacillales</taxon>
        <taxon>Bacillaceae</taxon>
        <taxon>Bacillus</taxon>
    </lineage>
</organism>
<comment type="caution">
    <text evidence="1">The sequence shown here is derived from an EMBL/GenBank/DDBJ whole genome shotgun (WGS) entry which is preliminary data.</text>
</comment>